<dbReference type="InterPro" id="IPR050905">
    <property type="entry name" value="Plant_NBS-LRR"/>
</dbReference>
<dbReference type="SUPFAM" id="SSF52058">
    <property type="entry name" value="L domain-like"/>
    <property type="match status" value="1"/>
</dbReference>
<keyword evidence="3" id="KW-0547">Nucleotide-binding</keyword>
<feature type="domain" description="Disease resistance protein winged helix" evidence="5">
    <location>
        <begin position="81"/>
        <end position="139"/>
    </location>
</feature>
<dbReference type="Pfam" id="PF23559">
    <property type="entry name" value="WHD_DRP"/>
    <property type="match status" value="1"/>
</dbReference>
<dbReference type="FunFam" id="1.10.8.430:FF:000003">
    <property type="entry name" value="Probable disease resistance protein At5g66910"/>
    <property type="match status" value="1"/>
</dbReference>
<dbReference type="InterPro" id="IPR001611">
    <property type="entry name" value="Leu-rich_rpt"/>
</dbReference>
<dbReference type="Gene3D" id="1.10.8.430">
    <property type="entry name" value="Helical domain of apoptotic protease-activating factors"/>
    <property type="match status" value="1"/>
</dbReference>
<dbReference type="PROSITE" id="PS51450">
    <property type="entry name" value="LRR"/>
    <property type="match status" value="1"/>
</dbReference>
<keyword evidence="2" id="KW-0677">Repeat</keyword>
<dbReference type="Pfam" id="PF13855">
    <property type="entry name" value="LRR_8"/>
    <property type="match status" value="1"/>
</dbReference>
<dbReference type="GO" id="GO:0043531">
    <property type="term" value="F:ADP binding"/>
    <property type="evidence" value="ECO:0007669"/>
    <property type="project" value="InterPro"/>
</dbReference>
<dbReference type="AlphaFoldDB" id="A0A3P6DDV5"/>
<evidence type="ECO:0000256" key="3">
    <source>
        <dbReference type="ARBA" id="ARBA00022741"/>
    </source>
</evidence>
<proteinExistence type="predicted"/>
<dbReference type="GO" id="GO:0005524">
    <property type="term" value="F:ATP binding"/>
    <property type="evidence" value="ECO:0007669"/>
    <property type="project" value="UniProtKB-KW"/>
</dbReference>
<name>A0A3P6DDV5_BRAOL</name>
<keyword evidence="1" id="KW-0433">Leucine-rich repeat</keyword>
<dbReference type="PANTHER" id="PTHR33463">
    <property type="entry name" value="NB-ARC DOMAIN-CONTAINING PROTEIN-RELATED"/>
    <property type="match status" value="1"/>
</dbReference>
<dbReference type="InterPro" id="IPR027417">
    <property type="entry name" value="P-loop_NTPase"/>
</dbReference>
<gene>
    <name evidence="6" type="ORF">BOLC2T10914H</name>
</gene>
<evidence type="ECO:0000256" key="1">
    <source>
        <dbReference type="ARBA" id="ARBA00022614"/>
    </source>
</evidence>
<dbReference type="InterPro" id="IPR032675">
    <property type="entry name" value="LRR_dom_sf"/>
</dbReference>
<evidence type="ECO:0000256" key="4">
    <source>
        <dbReference type="ARBA" id="ARBA00022821"/>
    </source>
</evidence>
<keyword evidence="4" id="KW-0611">Plant defense</keyword>
<organism evidence="6">
    <name type="scientific">Brassica oleracea</name>
    <name type="common">Wild cabbage</name>
    <dbReference type="NCBI Taxonomy" id="3712"/>
    <lineage>
        <taxon>Eukaryota</taxon>
        <taxon>Viridiplantae</taxon>
        <taxon>Streptophyta</taxon>
        <taxon>Embryophyta</taxon>
        <taxon>Tracheophyta</taxon>
        <taxon>Spermatophyta</taxon>
        <taxon>Magnoliopsida</taxon>
        <taxon>eudicotyledons</taxon>
        <taxon>Gunneridae</taxon>
        <taxon>Pentapetalae</taxon>
        <taxon>rosids</taxon>
        <taxon>malvids</taxon>
        <taxon>Brassicales</taxon>
        <taxon>Brassicaceae</taxon>
        <taxon>Brassiceae</taxon>
        <taxon>Brassica</taxon>
    </lineage>
</organism>
<dbReference type="Gene3D" id="3.80.10.10">
    <property type="entry name" value="Ribonuclease Inhibitor"/>
    <property type="match status" value="1"/>
</dbReference>
<dbReference type="PANTHER" id="PTHR33463:SF220">
    <property type="entry name" value="NB-ARC DOMAIN-CONTAINING PROTEIN"/>
    <property type="match status" value="1"/>
</dbReference>
<accession>A0A3P6DDV5</accession>
<dbReference type="SUPFAM" id="SSF52540">
    <property type="entry name" value="P-loop containing nucleoside triphosphate hydrolases"/>
    <property type="match status" value="1"/>
</dbReference>
<sequence length="465" mass="52381">MGAIEKIKVELLGNTDAWDLFKATARSSELSNEISDVAKEIAANCHGLPLALKVIGKTMASKTTLDEWSRALDTLKDDPGELKEYWIGEGFLDEKDGRHRTKCRGYDIVDTLVRASLLQKEGESELMKVSMHDTIRDMVLWARSKDSKYKDKDGEIFVVRAGAGLSKLPDDMDWTTVTKMSLMNNEIGGIPDDYEFSNPDRLVTLFLQNNKLVNNVGNFFRALSTLVVLDLSHNLSITKLPEEISMLVALRYLSLLGTMIEGLPEGFEKLTQLIHLDLESTLDLQNISVSLRLQVLTITVREVDVLEAFLQSELAEKTHGIHLERVEVSVASFGTLESLRNLKMINCDIIEHNTPSTSSNQITPSNPWFKSLSAVELSACLGLMDVTWLIYAANLESLSITLSPEMEEVISKDKAGHVEVEPFLKLQILDLDYLKKLKSIYWKPLSFPMLQRFHITNARVFHWIP</sequence>
<dbReference type="PRINTS" id="PR00364">
    <property type="entry name" value="DISEASERSIST"/>
</dbReference>
<dbReference type="InterPro" id="IPR042197">
    <property type="entry name" value="Apaf_helical"/>
</dbReference>
<dbReference type="GO" id="GO:0006952">
    <property type="term" value="P:defense response"/>
    <property type="evidence" value="ECO:0007669"/>
    <property type="project" value="UniProtKB-KW"/>
</dbReference>
<reference evidence="6" key="1">
    <citation type="submission" date="2018-11" db="EMBL/GenBank/DDBJ databases">
        <authorList>
            <consortium name="Genoscope - CEA"/>
            <person name="William W."/>
        </authorList>
    </citation>
    <scope>NUCLEOTIDE SEQUENCE</scope>
</reference>
<protein>
    <recommendedName>
        <fullName evidence="5">Disease resistance protein winged helix domain-containing protein</fullName>
    </recommendedName>
</protein>
<dbReference type="InterPro" id="IPR058922">
    <property type="entry name" value="WHD_DRP"/>
</dbReference>
<dbReference type="EMBL" id="LR031874">
    <property type="protein sequence ID" value="VDD25536.1"/>
    <property type="molecule type" value="Genomic_DNA"/>
</dbReference>
<evidence type="ECO:0000313" key="6">
    <source>
        <dbReference type="EMBL" id="VDD25536.1"/>
    </source>
</evidence>
<evidence type="ECO:0000259" key="5">
    <source>
        <dbReference type="Pfam" id="PF23559"/>
    </source>
</evidence>
<evidence type="ECO:0000256" key="2">
    <source>
        <dbReference type="ARBA" id="ARBA00022737"/>
    </source>
</evidence>